<keyword evidence="3" id="KW-1185">Reference proteome</keyword>
<dbReference type="OrthoDB" id="2588159at2759"/>
<dbReference type="STRING" id="1209926.A0A1G4BJW9"/>
<gene>
    <name evidence="2" type="ORF">CORC01_02971</name>
</gene>
<proteinExistence type="predicted"/>
<dbReference type="Proteomes" id="UP000176998">
    <property type="component" value="Unassembled WGS sequence"/>
</dbReference>
<evidence type="ECO:0000313" key="2">
    <source>
        <dbReference type="EMBL" id="OHF01780.1"/>
    </source>
</evidence>
<protein>
    <submittedName>
        <fullName evidence="2">Uncharacterized protein</fullName>
    </submittedName>
</protein>
<dbReference type="AlphaFoldDB" id="A0A1G4BJW9"/>
<dbReference type="RefSeq" id="XP_022478922.1">
    <property type="nucleotide sequence ID" value="XM_022614621.1"/>
</dbReference>
<dbReference type="GeneID" id="34556131"/>
<feature type="region of interest" description="Disordered" evidence="1">
    <location>
        <begin position="39"/>
        <end position="65"/>
    </location>
</feature>
<sequence>MASPRSGTPSREAQRTQEWSSCTTNSVHFTTVTAYLSPQHLNNKPSLPANPLPSSPPSSQKQRSPDAWNITVNNWCSGNDSSAMEAVITPHRFRNSRLAPWKDLDAVNLGQHKRHGGLRDHVAEPFSSIIIIRRGALEAASLGISFSPRRHHQRYGTVGECRGGNHRHQ</sequence>
<accession>A0A1G4BJW9</accession>
<evidence type="ECO:0000256" key="1">
    <source>
        <dbReference type="SAM" id="MobiDB-lite"/>
    </source>
</evidence>
<name>A0A1G4BJW9_9PEZI</name>
<feature type="region of interest" description="Disordered" evidence="1">
    <location>
        <begin position="1"/>
        <end position="23"/>
    </location>
</feature>
<organism evidence="2 3">
    <name type="scientific">Colletotrichum orchidophilum</name>
    <dbReference type="NCBI Taxonomy" id="1209926"/>
    <lineage>
        <taxon>Eukaryota</taxon>
        <taxon>Fungi</taxon>
        <taxon>Dikarya</taxon>
        <taxon>Ascomycota</taxon>
        <taxon>Pezizomycotina</taxon>
        <taxon>Sordariomycetes</taxon>
        <taxon>Hypocreomycetidae</taxon>
        <taxon>Glomerellales</taxon>
        <taxon>Glomerellaceae</taxon>
        <taxon>Colletotrichum</taxon>
    </lineage>
</organism>
<reference evidence="2 3" key="1">
    <citation type="submission" date="2016-09" db="EMBL/GenBank/DDBJ databases">
        <authorList>
            <person name="Capua I."/>
            <person name="De Benedictis P."/>
            <person name="Joannis T."/>
            <person name="Lombin L.H."/>
            <person name="Cattoli G."/>
        </authorList>
    </citation>
    <scope>NUCLEOTIDE SEQUENCE [LARGE SCALE GENOMIC DNA]</scope>
    <source>
        <strain evidence="2 3">IMI 309357</strain>
    </source>
</reference>
<evidence type="ECO:0000313" key="3">
    <source>
        <dbReference type="Proteomes" id="UP000176998"/>
    </source>
</evidence>
<dbReference type="EMBL" id="MJBS01000017">
    <property type="protein sequence ID" value="OHF01780.1"/>
    <property type="molecule type" value="Genomic_DNA"/>
</dbReference>
<comment type="caution">
    <text evidence="2">The sequence shown here is derived from an EMBL/GenBank/DDBJ whole genome shotgun (WGS) entry which is preliminary data.</text>
</comment>